<feature type="transmembrane region" description="Helical" evidence="1">
    <location>
        <begin position="75"/>
        <end position="92"/>
    </location>
</feature>
<comment type="caution">
    <text evidence="2">The sequence shown here is derived from an EMBL/GenBank/DDBJ whole genome shotgun (WGS) entry which is preliminary data.</text>
</comment>
<keyword evidence="1" id="KW-1133">Transmembrane helix</keyword>
<dbReference type="EMBL" id="JBHTJF010000014">
    <property type="protein sequence ID" value="MFD0942808.1"/>
    <property type="molecule type" value="Genomic_DNA"/>
</dbReference>
<dbReference type="Proteomes" id="UP001596976">
    <property type="component" value="Unassembled WGS sequence"/>
</dbReference>
<keyword evidence="1" id="KW-0472">Membrane</keyword>
<protein>
    <submittedName>
        <fullName evidence="2">Uncharacterized protein</fullName>
    </submittedName>
</protein>
<keyword evidence="3" id="KW-1185">Reference proteome</keyword>
<evidence type="ECO:0000256" key="1">
    <source>
        <dbReference type="SAM" id="Phobius"/>
    </source>
</evidence>
<feature type="transmembrane region" description="Helical" evidence="1">
    <location>
        <begin position="44"/>
        <end position="63"/>
    </location>
</feature>
<proteinExistence type="predicted"/>
<dbReference type="RefSeq" id="WP_381009673.1">
    <property type="nucleotide sequence ID" value="NZ_JBHTJF010000014.1"/>
</dbReference>
<sequence length="286" mass="32053">MLRLFYISLISSLLFALGFAGLSVPPSDPDPDVYTFSFGELFLFYLLYAAPLYITLGTFVAYVTTKFSEKMTWRFPNMILGGVLIAALYYVVSGWNSVKHGDELAGIVAFGAFAALLFFIVQLIAERWVWKERAVANDRERGGLLFLIFSLFIGSLYAIVVQDSKGRLTDEAYAFPSKEGCYYVIYNQPDAPPLPFEDGWITYDFTKENPIITSSPQDLGWEGKNSSGAYRTHIVVDGTLLPLEEQGDLIGANGSTEIDGRVIEHSFMTFDSENMVCEEPDWSEFQ</sequence>
<gene>
    <name evidence="2" type="ORF">ACFQ0V_03365</name>
</gene>
<feature type="transmembrane region" description="Helical" evidence="1">
    <location>
        <begin position="142"/>
        <end position="160"/>
    </location>
</feature>
<organism evidence="2 3">
    <name type="scientific">Savagea faecisuis</name>
    <dbReference type="NCBI Taxonomy" id="1274803"/>
    <lineage>
        <taxon>Bacteria</taxon>
        <taxon>Bacillati</taxon>
        <taxon>Bacillota</taxon>
        <taxon>Bacilli</taxon>
        <taxon>Bacillales</taxon>
        <taxon>Caryophanaceae</taxon>
        <taxon>Savagea</taxon>
    </lineage>
</organism>
<name>A0ABW3GUA3_9BACL</name>
<evidence type="ECO:0000313" key="3">
    <source>
        <dbReference type="Proteomes" id="UP001596976"/>
    </source>
</evidence>
<keyword evidence="1" id="KW-0812">Transmembrane</keyword>
<feature type="transmembrane region" description="Helical" evidence="1">
    <location>
        <begin position="104"/>
        <end position="130"/>
    </location>
</feature>
<accession>A0ABW3GUA3</accession>
<reference evidence="3" key="1">
    <citation type="journal article" date="2019" name="Int. J. Syst. Evol. Microbiol.">
        <title>The Global Catalogue of Microorganisms (GCM) 10K type strain sequencing project: providing services to taxonomists for standard genome sequencing and annotation.</title>
        <authorList>
            <consortium name="The Broad Institute Genomics Platform"/>
            <consortium name="The Broad Institute Genome Sequencing Center for Infectious Disease"/>
            <person name="Wu L."/>
            <person name="Ma J."/>
        </authorList>
    </citation>
    <scope>NUCLEOTIDE SEQUENCE [LARGE SCALE GENOMIC DNA]</scope>
    <source>
        <strain evidence="3">CCUG 63563</strain>
    </source>
</reference>
<evidence type="ECO:0000313" key="2">
    <source>
        <dbReference type="EMBL" id="MFD0942808.1"/>
    </source>
</evidence>